<reference evidence="4" key="2">
    <citation type="submission" date="2021-04" db="EMBL/GenBank/DDBJ databases">
        <title>Complete Genome and methylome analysis of Thiothrix fructosivorans ATCC 49748.</title>
        <authorList>
            <person name="Fomenkov A."/>
            <person name="Sun L."/>
            <person name="Vincze T."/>
            <person name="Grabovich M.Y."/>
            <person name="Roberts R.J."/>
        </authorList>
    </citation>
    <scope>NUCLEOTIDE SEQUENCE</scope>
    <source>
        <strain evidence="4">ATCC 49748</strain>
    </source>
</reference>
<dbReference type="InterPro" id="IPR006171">
    <property type="entry name" value="TOPRIM_dom"/>
</dbReference>
<evidence type="ECO:0000313" key="4">
    <source>
        <dbReference type="EMBL" id="QTX10068.1"/>
    </source>
</evidence>
<evidence type="ECO:0000313" key="3">
    <source>
        <dbReference type="EMBL" id="MBO0615285.1"/>
    </source>
</evidence>
<protein>
    <submittedName>
        <fullName evidence="4">Toprim domain-containing protein</fullName>
    </submittedName>
</protein>
<feature type="domain" description="Toprim" evidence="2">
    <location>
        <begin position="231"/>
        <end position="329"/>
    </location>
</feature>
<dbReference type="InterPro" id="IPR034154">
    <property type="entry name" value="TOPRIM_DnaG/twinkle"/>
</dbReference>
<organism evidence="4">
    <name type="scientific">Thiothrix fructosivorans</name>
    <dbReference type="NCBI Taxonomy" id="111770"/>
    <lineage>
        <taxon>Bacteria</taxon>
        <taxon>Pseudomonadati</taxon>
        <taxon>Pseudomonadota</taxon>
        <taxon>Gammaproteobacteria</taxon>
        <taxon>Thiotrichales</taxon>
        <taxon>Thiotrichaceae</taxon>
        <taxon>Thiothrix</taxon>
    </lineage>
</organism>
<evidence type="ECO:0000259" key="2">
    <source>
        <dbReference type="Pfam" id="PF13362"/>
    </source>
</evidence>
<dbReference type="CDD" id="cd01029">
    <property type="entry name" value="TOPRIM_primases"/>
    <property type="match status" value="1"/>
</dbReference>
<keyword evidence="5" id="KW-1185">Reference proteome</keyword>
<dbReference type="Pfam" id="PF13362">
    <property type="entry name" value="Toprim_3"/>
    <property type="match status" value="1"/>
</dbReference>
<sequence>MESTQRKAPSVTSTRGNSRINDLNTDYNPKAEKLPLSTGDIIANFRQAVLDNIGYAPSVIKLSGKMERFASNSKKGDVSGWYVLHLHGDYAVGAFGCWRSGIKQTWHSASGSQRLSDAEWVQLRKLIAAERAKTAAEQAAKAEQAQRQAVALWQSSQPADPQHPYLMRKRVGAHGIRQKGHWLLIPLCDLDGLLCGIQTIDPDGKKHFPKGTAKHGHFCLVGENLTHPHGVYICEGYATAASLHEVYGLPVLSAFDAGNLLPVATAYRERFPHVPLTLCADNDRDHTSTGYMIGLTKAREVVATLPNVGLIVPEFPDNAPLNLSDFNDLTVLLTSNTEKDITP</sequence>
<reference evidence="3 5" key="1">
    <citation type="submission" date="2021-03" db="EMBL/GenBank/DDBJ databases">
        <title>Draft genome and methylome analysis of Thiotrix fructosivoruns ATCC 49748.</title>
        <authorList>
            <person name="Fomenkov A."/>
            <person name="Grabovich M.Y."/>
            <person name="Roberts R.J."/>
        </authorList>
    </citation>
    <scope>NUCLEOTIDE SEQUENCE [LARGE SCALE GENOMIC DNA]</scope>
    <source>
        <strain evidence="3 5">ATCC 49748</strain>
    </source>
</reference>
<name>A0A8B0SJ10_9GAMM</name>
<feature type="region of interest" description="Disordered" evidence="1">
    <location>
        <begin position="1"/>
        <end position="26"/>
    </location>
</feature>
<evidence type="ECO:0000313" key="5">
    <source>
        <dbReference type="Proteomes" id="UP000664466"/>
    </source>
</evidence>
<dbReference type="EMBL" id="CP072748">
    <property type="protein sequence ID" value="QTX10068.1"/>
    <property type="molecule type" value="Genomic_DNA"/>
</dbReference>
<dbReference type="AlphaFoldDB" id="A0A8B0SJ10"/>
<proteinExistence type="predicted"/>
<accession>A0A8B0SJ10</accession>
<dbReference type="EMBL" id="JAFMPM010000008">
    <property type="protein sequence ID" value="MBO0615285.1"/>
    <property type="molecule type" value="Genomic_DNA"/>
</dbReference>
<gene>
    <name evidence="4" type="ORF">J1836_015910</name>
    <name evidence="3" type="ORF">J1836_20525</name>
</gene>
<dbReference type="Proteomes" id="UP000664466">
    <property type="component" value="Unassembled WGS sequence"/>
</dbReference>
<evidence type="ECO:0000256" key="1">
    <source>
        <dbReference type="SAM" id="MobiDB-lite"/>
    </source>
</evidence>